<dbReference type="AlphaFoldDB" id="A0A8S1ALZ1"/>
<keyword evidence="4" id="KW-1185">Reference proteome</keyword>
<dbReference type="Proteomes" id="UP000494106">
    <property type="component" value="Unassembled WGS sequence"/>
</dbReference>
<gene>
    <name evidence="3" type="ORF">APLA_LOCUS12039</name>
    <name evidence="2" type="ORF">APLA_LOCUS1744</name>
</gene>
<reference evidence="4 5" key="1">
    <citation type="submission" date="2020-04" db="EMBL/GenBank/DDBJ databases">
        <authorList>
            <person name="Wallbank WR R."/>
            <person name="Pardo Diaz C."/>
            <person name="Kozak K."/>
            <person name="Martin S."/>
            <person name="Jiggins C."/>
            <person name="Moest M."/>
            <person name="Warren A I."/>
            <person name="Byers J.R.P. K."/>
            <person name="Montejo-Kovacevich G."/>
            <person name="Yen C E."/>
        </authorList>
    </citation>
    <scope>NUCLEOTIDE SEQUENCE [LARGE SCALE GENOMIC DNA]</scope>
</reference>
<evidence type="ECO:0000313" key="5">
    <source>
        <dbReference type="Proteomes" id="UP000494256"/>
    </source>
</evidence>
<feature type="compositionally biased region" description="Basic and acidic residues" evidence="1">
    <location>
        <begin position="45"/>
        <end position="62"/>
    </location>
</feature>
<proteinExistence type="predicted"/>
<accession>A0A8S1ALZ1</accession>
<protein>
    <submittedName>
        <fullName evidence="3">Uncharacterized protein</fullName>
    </submittedName>
</protein>
<dbReference type="EMBL" id="CADEBC010000135">
    <property type="protein sequence ID" value="CAB3223635.1"/>
    <property type="molecule type" value="Genomic_DNA"/>
</dbReference>
<evidence type="ECO:0000313" key="3">
    <source>
        <dbReference type="EMBL" id="CAB3247611.1"/>
    </source>
</evidence>
<dbReference type="Proteomes" id="UP000494256">
    <property type="component" value="Unassembled WGS sequence"/>
</dbReference>
<dbReference type="OrthoDB" id="7485262at2759"/>
<feature type="region of interest" description="Disordered" evidence="1">
    <location>
        <begin position="45"/>
        <end position="70"/>
    </location>
</feature>
<organism evidence="3 5">
    <name type="scientific">Arctia plantaginis</name>
    <name type="common">Wood tiger moth</name>
    <name type="synonym">Phalaena plantaginis</name>
    <dbReference type="NCBI Taxonomy" id="874455"/>
    <lineage>
        <taxon>Eukaryota</taxon>
        <taxon>Metazoa</taxon>
        <taxon>Ecdysozoa</taxon>
        <taxon>Arthropoda</taxon>
        <taxon>Hexapoda</taxon>
        <taxon>Insecta</taxon>
        <taxon>Pterygota</taxon>
        <taxon>Neoptera</taxon>
        <taxon>Endopterygota</taxon>
        <taxon>Lepidoptera</taxon>
        <taxon>Glossata</taxon>
        <taxon>Ditrysia</taxon>
        <taxon>Noctuoidea</taxon>
        <taxon>Erebidae</taxon>
        <taxon>Arctiinae</taxon>
        <taxon>Arctia</taxon>
    </lineage>
</organism>
<comment type="caution">
    <text evidence="3">The sequence shown here is derived from an EMBL/GenBank/DDBJ whole genome shotgun (WGS) entry which is preliminary data.</text>
</comment>
<evidence type="ECO:0000313" key="2">
    <source>
        <dbReference type="EMBL" id="CAB3223635.1"/>
    </source>
</evidence>
<evidence type="ECO:0000313" key="4">
    <source>
        <dbReference type="Proteomes" id="UP000494106"/>
    </source>
</evidence>
<evidence type="ECO:0000256" key="1">
    <source>
        <dbReference type="SAM" id="MobiDB-lite"/>
    </source>
</evidence>
<dbReference type="EMBL" id="CADEBD010000337">
    <property type="protein sequence ID" value="CAB3247611.1"/>
    <property type="molecule type" value="Genomic_DNA"/>
</dbReference>
<sequence>MESAAISSDDSCDSEMKSMKSELIDFGLEDERLSKDEMRDLLKALKNSKSTEKEDEVARNTRENSSCSSLTTNSMKRRYLNVKDRRMPWSLLPNTLTQAEKARTLAVYIKLMSINTYHRARQSAHFAEWPPPIQIIEETTRIQPIRSTRSGRSVPVYADFDDDSSDLDFVVTKTKKRKVSSSDQNGSDGIYSNKVLSLKRKPIKDENNRPMKEAKISTDNKIETVSSENYGALKKDLFTLIED</sequence>
<name>A0A8S1ALZ1_ARCPL</name>